<dbReference type="AlphaFoldDB" id="A0AAD9USU2"/>
<sequence length="714" mass="81842">MAENFIHEEEMCYSDVLKILEAEYEKSKLRVFQDTLLCKRSIVEVELLFKEEVIRKNNRVKKKIRQHEFELQEQLTSLSSELKNATAQLQTAQNALEEERALHDLEKERLEERFREEMEKKMEEQINEKHRETLKQAEDLRMELRKKNVVVKTKAIQACVRVEHASTMAQVDSLTVDAETQVEQLTSLADTCNRTNKEGVRRIDEVNQETSVSGEEKKISECTCEANFTEQVDVRDALALIAESSTSLKEISKEDLPREEELACAEEPNKGQLEKNDERGAETAGQNEEDKEMKITELSQLQNKGQLLCQDLTGDDKIAELKSNGIFSKWQETSKGTEKAERKKRKVNENLENVKMKKRKELKPTVEEVSPGKTLIGKERIEAESGRVLRSRMKKSQDNHRLILPDSDESTETGKSKTDEMSRRGREPVMLLNSSPRDHKIANKTELSSSETDTPVDQRTPLKEVANRTTQSLAETEMHRSELVTDYNAGQERWAFDTNRMRLGKAIMNECLHRGLEETSAGISPAEDKNAKCVEPETMKNRRANFCQNKHRKGKQGRRKEEENVVYDSGLQDYRAVKPNVNHLSSKSHEAKKRTKKQVILEERTDEALKENTDSDKRRAKKRKPTRSVRQKLASADQQPITNGKTNTSSISDKTKKRKTLFNSRENSLVVSSTKDQISFEDTKVSKDDNNSGIPPSLSAFLRSFIAPKLKKSF</sequence>
<keyword evidence="1" id="KW-0175">Coiled coil</keyword>
<feature type="compositionally biased region" description="Basic and acidic residues" evidence="2">
    <location>
        <begin position="412"/>
        <end position="427"/>
    </location>
</feature>
<evidence type="ECO:0000313" key="3">
    <source>
        <dbReference type="EMBL" id="KAK2548719.1"/>
    </source>
</evidence>
<proteinExistence type="predicted"/>
<reference evidence="3" key="1">
    <citation type="journal article" date="2023" name="G3 (Bethesda)">
        <title>Whole genome assembly and annotation of the endangered Caribbean coral Acropora cervicornis.</title>
        <authorList>
            <person name="Selwyn J.D."/>
            <person name="Vollmer S.V."/>
        </authorList>
    </citation>
    <scope>NUCLEOTIDE SEQUENCE</scope>
    <source>
        <strain evidence="3">K2</strain>
    </source>
</reference>
<feature type="compositionally biased region" description="Basic and acidic residues" evidence="2">
    <location>
        <begin position="599"/>
        <end position="617"/>
    </location>
</feature>
<feature type="region of interest" description="Disordered" evidence="2">
    <location>
        <begin position="577"/>
        <end position="668"/>
    </location>
</feature>
<evidence type="ECO:0000256" key="2">
    <source>
        <dbReference type="SAM" id="MobiDB-lite"/>
    </source>
</evidence>
<dbReference type="Proteomes" id="UP001249851">
    <property type="component" value="Unassembled WGS sequence"/>
</dbReference>
<dbReference type="EMBL" id="JARQWQ010000140">
    <property type="protein sequence ID" value="KAK2548719.1"/>
    <property type="molecule type" value="Genomic_DNA"/>
</dbReference>
<evidence type="ECO:0000313" key="4">
    <source>
        <dbReference type="Proteomes" id="UP001249851"/>
    </source>
</evidence>
<protein>
    <submittedName>
        <fullName evidence="3">Uncharacterized protein</fullName>
    </submittedName>
</protein>
<organism evidence="3 4">
    <name type="scientific">Acropora cervicornis</name>
    <name type="common">Staghorn coral</name>
    <dbReference type="NCBI Taxonomy" id="6130"/>
    <lineage>
        <taxon>Eukaryota</taxon>
        <taxon>Metazoa</taxon>
        <taxon>Cnidaria</taxon>
        <taxon>Anthozoa</taxon>
        <taxon>Hexacorallia</taxon>
        <taxon>Scleractinia</taxon>
        <taxon>Astrocoeniina</taxon>
        <taxon>Acroporidae</taxon>
        <taxon>Acropora</taxon>
    </lineage>
</organism>
<name>A0AAD9USU2_ACRCE</name>
<feature type="region of interest" description="Disordered" evidence="2">
    <location>
        <begin position="387"/>
        <end position="457"/>
    </location>
</feature>
<feature type="compositionally biased region" description="Polar residues" evidence="2">
    <location>
        <begin position="636"/>
        <end position="652"/>
    </location>
</feature>
<reference evidence="3" key="2">
    <citation type="journal article" date="2023" name="Science">
        <title>Genomic signatures of disease resistance in endangered staghorn corals.</title>
        <authorList>
            <person name="Vollmer S.V."/>
            <person name="Selwyn J.D."/>
            <person name="Despard B.A."/>
            <person name="Roesel C.L."/>
        </authorList>
    </citation>
    <scope>NUCLEOTIDE SEQUENCE</scope>
    <source>
        <strain evidence="3">K2</strain>
    </source>
</reference>
<feature type="compositionally biased region" description="Basic residues" evidence="2">
    <location>
        <begin position="618"/>
        <end position="630"/>
    </location>
</feature>
<feature type="compositionally biased region" description="Basic and acidic residues" evidence="2">
    <location>
        <begin position="250"/>
        <end position="281"/>
    </location>
</feature>
<feature type="compositionally biased region" description="Polar residues" evidence="2">
    <location>
        <begin position="445"/>
        <end position="457"/>
    </location>
</feature>
<keyword evidence="4" id="KW-1185">Reference proteome</keyword>
<feature type="coiled-coil region" evidence="1">
    <location>
        <begin position="50"/>
        <end position="154"/>
    </location>
</feature>
<feature type="region of interest" description="Disordered" evidence="2">
    <location>
        <begin position="249"/>
        <end position="292"/>
    </location>
</feature>
<evidence type="ECO:0000256" key="1">
    <source>
        <dbReference type="SAM" id="Coils"/>
    </source>
</evidence>
<comment type="caution">
    <text evidence="3">The sequence shown here is derived from an EMBL/GenBank/DDBJ whole genome shotgun (WGS) entry which is preliminary data.</text>
</comment>
<gene>
    <name evidence="3" type="ORF">P5673_031077</name>
</gene>
<accession>A0AAD9USU2</accession>